<proteinExistence type="inferred from homology"/>
<evidence type="ECO:0000256" key="3">
    <source>
        <dbReference type="ARBA" id="ARBA00023295"/>
    </source>
</evidence>
<comment type="similarity">
    <text evidence="1 4">Belongs to the glycosyl hydrolase 31 family.</text>
</comment>
<dbReference type="AlphaFoldDB" id="A0A9P0HS96"/>
<evidence type="ECO:0000256" key="4">
    <source>
        <dbReference type="RuleBase" id="RU361185"/>
    </source>
</evidence>
<organism evidence="7 8">
    <name type="scientific">Nezara viridula</name>
    <name type="common">Southern green stink bug</name>
    <name type="synonym">Cimex viridulus</name>
    <dbReference type="NCBI Taxonomy" id="85310"/>
    <lineage>
        <taxon>Eukaryota</taxon>
        <taxon>Metazoa</taxon>
        <taxon>Ecdysozoa</taxon>
        <taxon>Arthropoda</taxon>
        <taxon>Hexapoda</taxon>
        <taxon>Insecta</taxon>
        <taxon>Pterygota</taxon>
        <taxon>Neoptera</taxon>
        <taxon>Paraneoptera</taxon>
        <taxon>Hemiptera</taxon>
        <taxon>Heteroptera</taxon>
        <taxon>Panheteroptera</taxon>
        <taxon>Pentatomomorpha</taxon>
        <taxon>Pentatomoidea</taxon>
        <taxon>Pentatomidae</taxon>
        <taxon>Pentatominae</taxon>
        <taxon>Nezara</taxon>
    </lineage>
</organism>
<dbReference type="Pfam" id="PF01055">
    <property type="entry name" value="Glyco_hydro_31_2nd"/>
    <property type="match status" value="1"/>
</dbReference>
<evidence type="ECO:0000313" key="8">
    <source>
        <dbReference type="Proteomes" id="UP001152798"/>
    </source>
</evidence>
<dbReference type="InterPro" id="IPR017853">
    <property type="entry name" value="GH"/>
</dbReference>
<keyword evidence="8" id="KW-1185">Reference proteome</keyword>
<dbReference type="OrthoDB" id="10070917at2759"/>
<feature type="domain" description="Glycosyl hydrolase family 31 C-terminal" evidence="6">
    <location>
        <begin position="562"/>
        <end position="643"/>
    </location>
</feature>
<dbReference type="GO" id="GO:0005975">
    <property type="term" value="P:carbohydrate metabolic process"/>
    <property type="evidence" value="ECO:0007669"/>
    <property type="project" value="InterPro"/>
</dbReference>
<keyword evidence="3 4" id="KW-0326">Glycosidase</keyword>
<dbReference type="CDD" id="cd06592">
    <property type="entry name" value="GH31_NET37"/>
    <property type="match status" value="1"/>
</dbReference>
<dbReference type="Proteomes" id="UP001152798">
    <property type="component" value="Chromosome 7"/>
</dbReference>
<gene>
    <name evidence="7" type="ORF">NEZAVI_LOCUS15008</name>
</gene>
<protein>
    <recommendedName>
        <fullName evidence="9">Family 31 glucosidase KIAA1161</fullName>
    </recommendedName>
</protein>
<dbReference type="PANTHER" id="PTHR43053">
    <property type="entry name" value="GLYCOSIDASE FAMILY 31"/>
    <property type="match status" value="1"/>
</dbReference>
<accession>A0A9P0HS96</accession>
<evidence type="ECO:0008006" key="9">
    <source>
        <dbReference type="Google" id="ProtNLM"/>
    </source>
</evidence>
<reference evidence="7" key="1">
    <citation type="submission" date="2022-01" db="EMBL/GenBank/DDBJ databases">
        <authorList>
            <person name="King R."/>
        </authorList>
    </citation>
    <scope>NUCLEOTIDE SEQUENCE</scope>
</reference>
<dbReference type="GO" id="GO:0004553">
    <property type="term" value="F:hydrolase activity, hydrolyzing O-glycosyl compounds"/>
    <property type="evidence" value="ECO:0007669"/>
    <property type="project" value="InterPro"/>
</dbReference>
<sequence length="646" mass="73153">MAVSPVSRVSNMRAISRRVFTGVGVGILLLLVGATALFKEKISSPPYAQVFASRSSADVTLFSGAKSELKHTFDLSFDGVAGNPKDCAKNNDDVCVRWEKSGQLLITKAPKEGMWTVSIEAEQPFHVCFPLEGHQLYGGMVLDKYPAQRVNFTQIPFYTGDYSRAGRVQSVLERYWYTSGGLNVRVDPEVPLFVSQDEAHLCLTAKNEFPYSKESPISMIYTTCGNTANIREALKCFFPSYDKPIPPTKVIADPIWSTWVEYERPIDQKKFIQFEKDIASHGFNASVIELDDAWETCYGTQIFDLKKFPDPKAMVDEIHAKGHLVTLWVHPFLGPGCPPNMYEKYSQHLMKYPNGSVGITSWWNGEGAALYDFLNPQATEWYTKRLQGILDNYGFDGFKFDAGEAAYIPGMSMKEQAVTLHRPNQYTTNYIEMTSQFGTLTEARVGSESFQYKIMQRLQDTNSIWSSENLGLRSVIKSVLQLSLLGYGAILPDMVGGNCYNDKPSKELFIRWIQVNTFLPVIQFSLSPWSFDNETVQITRKFTALHHAYTERILKEFKDPRHPVINPIWWIDPEDKIALVTSSEFLLGEDLLVAPVLEQGATTRDIYLPRGTWRDENTGKVYTGPTTLRKYNAPLEVLPYFERIKA</sequence>
<dbReference type="InterPro" id="IPR048395">
    <property type="entry name" value="Glyco_hydro_31_C"/>
</dbReference>
<feature type="domain" description="Glycoside hydrolase family 31 TIM barrel" evidence="5">
    <location>
        <begin position="257"/>
        <end position="547"/>
    </location>
</feature>
<dbReference type="Pfam" id="PF21365">
    <property type="entry name" value="Glyco_hydro_31_3rd"/>
    <property type="match status" value="1"/>
</dbReference>
<evidence type="ECO:0000259" key="6">
    <source>
        <dbReference type="Pfam" id="PF21365"/>
    </source>
</evidence>
<name>A0A9P0HS96_NEZVI</name>
<evidence type="ECO:0000256" key="1">
    <source>
        <dbReference type="ARBA" id="ARBA00007806"/>
    </source>
</evidence>
<dbReference type="InterPro" id="IPR050985">
    <property type="entry name" value="Alpha-glycosidase_related"/>
</dbReference>
<dbReference type="PANTHER" id="PTHR43053:SF4">
    <property type="entry name" value="MYOGENESIS-REGULATING GLYCOSIDASE"/>
    <property type="match status" value="1"/>
</dbReference>
<evidence type="ECO:0000259" key="5">
    <source>
        <dbReference type="Pfam" id="PF01055"/>
    </source>
</evidence>
<evidence type="ECO:0000313" key="7">
    <source>
        <dbReference type="EMBL" id="CAH1407238.1"/>
    </source>
</evidence>
<evidence type="ECO:0000256" key="2">
    <source>
        <dbReference type="ARBA" id="ARBA00022801"/>
    </source>
</evidence>
<dbReference type="InterPro" id="IPR000322">
    <property type="entry name" value="Glyco_hydro_31_TIM"/>
</dbReference>
<dbReference type="SUPFAM" id="SSF51445">
    <property type="entry name" value="(Trans)glycosidases"/>
    <property type="match status" value="1"/>
</dbReference>
<keyword evidence="2 4" id="KW-0378">Hydrolase</keyword>
<dbReference type="Gene3D" id="2.60.40.1180">
    <property type="entry name" value="Golgi alpha-mannosidase II"/>
    <property type="match status" value="1"/>
</dbReference>
<dbReference type="SUPFAM" id="SSF51011">
    <property type="entry name" value="Glycosyl hydrolase domain"/>
    <property type="match status" value="1"/>
</dbReference>
<dbReference type="InterPro" id="IPR013780">
    <property type="entry name" value="Glyco_hydro_b"/>
</dbReference>
<dbReference type="EMBL" id="OV725083">
    <property type="protein sequence ID" value="CAH1407238.1"/>
    <property type="molecule type" value="Genomic_DNA"/>
</dbReference>
<dbReference type="Gene3D" id="3.20.20.80">
    <property type="entry name" value="Glycosidases"/>
    <property type="match status" value="1"/>
</dbReference>